<feature type="compositionally biased region" description="Low complexity" evidence="3">
    <location>
        <begin position="428"/>
        <end position="441"/>
    </location>
</feature>
<dbReference type="RefSeq" id="WP_131995147.1">
    <property type="nucleotide sequence ID" value="NZ_JACGXM010000011.1"/>
</dbReference>
<protein>
    <recommendedName>
        <fullName evidence="5">P/Homo B domain-containing protein</fullName>
    </recommendedName>
</protein>
<dbReference type="GO" id="GO:0006508">
    <property type="term" value="P:proteolysis"/>
    <property type="evidence" value="ECO:0007669"/>
    <property type="project" value="UniProtKB-KW"/>
</dbReference>
<evidence type="ECO:0000256" key="2">
    <source>
        <dbReference type="ARBA" id="ARBA00022801"/>
    </source>
</evidence>
<gene>
    <name evidence="6" type="ORF">EV148_102427</name>
</gene>
<keyword evidence="1" id="KW-0645">Protease</keyword>
<dbReference type="SUPFAM" id="SSF63825">
    <property type="entry name" value="YWTD domain"/>
    <property type="match status" value="1"/>
</dbReference>
<dbReference type="InterPro" id="IPR002884">
    <property type="entry name" value="P_dom"/>
</dbReference>
<dbReference type="InterPro" id="IPR008979">
    <property type="entry name" value="Galactose-bd-like_sf"/>
</dbReference>
<evidence type="ECO:0000259" key="5">
    <source>
        <dbReference type="PROSITE" id="PS51829"/>
    </source>
</evidence>
<dbReference type="Proteomes" id="UP000294862">
    <property type="component" value="Unassembled WGS sequence"/>
</dbReference>
<name>A0A4R2IEM1_9GAMM</name>
<dbReference type="Gene3D" id="2.130.10.10">
    <property type="entry name" value="YVTN repeat-like/Quinoprotein amine dehydrogenase"/>
    <property type="match status" value="1"/>
</dbReference>
<keyword evidence="7" id="KW-1185">Reference proteome</keyword>
<feature type="region of interest" description="Disordered" evidence="3">
    <location>
        <begin position="428"/>
        <end position="448"/>
    </location>
</feature>
<comment type="caution">
    <text evidence="6">The sequence shown here is derived from an EMBL/GenBank/DDBJ whole genome shotgun (WGS) entry which is preliminary data.</text>
</comment>
<feature type="signal peptide" evidence="4">
    <location>
        <begin position="1"/>
        <end position="17"/>
    </location>
</feature>
<dbReference type="SUPFAM" id="SSF49785">
    <property type="entry name" value="Galactose-binding domain-like"/>
    <property type="match status" value="1"/>
</dbReference>
<proteinExistence type="predicted"/>
<dbReference type="OrthoDB" id="9815730at2"/>
<evidence type="ECO:0000313" key="7">
    <source>
        <dbReference type="Proteomes" id="UP000294862"/>
    </source>
</evidence>
<feature type="chain" id="PRO_5020189545" description="P/Homo B domain-containing protein" evidence="4">
    <location>
        <begin position="18"/>
        <end position="495"/>
    </location>
</feature>
<evidence type="ECO:0000256" key="3">
    <source>
        <dbReference type="SAM" id="MobiDB-lite"/>
    </source>
</evidence>
<dbReference type="InterPro" id="IPR015943">
    <property type="entry name" value="WD40/YVTN_repeat-like_dom_sf"/>
</dbReference>
<dbReference type="GO" id="GO:0004252">
    <property type="term" value="F:serine-type endopeptidase activity"/>
    <property type="evidence" value="ECO:0007669"/>
    <property type="project" value="InterPro"/>
</dbReference>
<feature type="domain" description="P/Homo B" evidence="5">
    <location>
        <begin position="309"/>
        <end position="495"/>
    </location>
</feature>
<keyword evidence="2" id="KW-0378">Hydrolase</keyword>
<dbReference type="PROSITE" id="PS51829">
    <property type="entry name" value="P_HOMO_B"/>
    <property type="match status" value="1"/>
</dbReference>
<keyword evidence="4" id="KW-0732">Signal</keyword>
<organism evidence="6 7">
    <name type="scientific">Dokdonella fugitiva</name>
    <dbReference type="NCBI Taxonomy" id="328517"/>
    <lineage>
        <taxon>Bacteria</taxon>
        <taxon>Pseudomonadati</taxon>
        <taxon>Pseudomonadota</taxon>
        <taxon>Gammaproteobacteria</taxon>
        <taxon>Lysobacterales</taxon>
        <taxon>Rhodanobacteraceae</taxon>
        <taxon>Dokdonella</taxon>
    </lineage>
</organism>
<evidence type="ECO:0000256" key="4">
    <source>
        <dbReference type="SAM" id="SignalP"/>
    </source>
</evidence>
<evidence type="ECO:0000313" key="6">
    <source>
        <dbReference type="EMBL" id="TCO42068.1"/>
    </source>
</evidence>
<dbReference type="AlphaFoldDB" id="A0A4R2IEM1"/>
<sequence>MGYRTIGSFLLATLAFAAPDASAQASLSSMCAALSNSALREPDWYAQACRPSLHANPLPTAPVGLGNLAYQFNMRAGDGPTFDSLQSFILPDAATATVIGPQTGNIYGLEYDDATATLWGVDDLLQLGTLDTTTGAFTPSVTITGTGTGENPTGITFVDPASAFYLSTADGTDSFLYTLDTNTGAATLVGPMGVALMIDIAINAQGEMYGHDIDTDSIYSIDTSTGAATLIGPTGFAANFAQGMEFDKTTGVLYAWLYQGGGVNTFATIDLATGAATSVATPLAGEYEGAITGSPPVIDLIFENGFDGAPPEPSSVQATGTGTGSIPDGVTCGTPGELLTVSFDVSGVTSDVSGVRVNVTGTHTWVGDVALTLAAPGGSPSMLLFAKTGSTTPAGVGDSSDFAGPYDFADDATGDWWAQASATGATAPIPAGAYRTSQTGGTATGGGTPTSLAATFGALPAAAANGTWTLTATDQCPADTGSIDAATLTVEFFEP</sequence>
<accession>A0A4R2IEM1</accession>
<dbReference type="Gene3D" id="2.60.120.260">
    <property type="entry name" value="Galactose-binding domain-like"/>
    <property type="match status" value="1"/>
</dbReference>
<dbReference type="EMBL" id="SLWQ01000002">
    <property type="protein sequence ID" value="TCO42068.1"/>
    <property type="molecule type" value="Genomic_DNA"/>
</dbReference>
<evidence type="ECO:0000256" key="1">
    <source>
        <dbReference type="ARBA" id="ARBA00022670"/>
    </source>
</evidence>
<reference evidence="6 7" key="1">
    <citation type="journal article" date="2015" name="Stand. Genomic Sci.">
        <title>Genomic Encyclopedia of Bacterial and Archaeal Type Strains, Phase III: the genomes of soil and plant-associated and newly described type strains.</title>
        <authorList>
            <person name="Whitman W.B."/>
            <person name="Woyke T."/>
            <person name="Klenk H.P."/>
            <person name="Zhou Y."/>
            <person name="Lilburn T.G."/>
            <person name="Beck B.J."/>
            <person name="De Vos P."/>
            <person name="Vandamme P."/>
            <person name="Eisen J.A."/>
            <person name="Garrity G."/>
            <person name="Hugenholtz P."/>
            <person name="Kyrpides N.C."/>
        </authorList>
    </citation>
    <scope>NUCLEOTIDE SEQUENCE [LARGE SCALE GENOMIC DNA]</scope>
    <source>
        <strain evidence="6 7">A3</strain>
    </source>
</reference>